<dbReference type="GO" id="GO:0020037">
    <property type="term" value="F:heme binding"/>
    <property type="evidence" value="ECO:0007669"/>
    <property type="project" value="InterPro"/>
</dbReference>
<dbReference type="InterPro" id="IPR009056">
    <property type="entry name" value="Cyt_c-like_dom"/>
</dbReference>
<dbReference type="PROSITE" id="PS51257">
    <property type="entry name" value="PROKAR_LIPOPROTEIN"/>
    <property type="match status" value="1"/>
</dbReference>
<name>A0A1G7CZ85_9FLAO</name>
<evidence type="ECO:0000259" key="5">
    <source>
        <dbReference type="PROSITE" id="PS51007"/>
    </source>
</evidence>
<dbReference type="GO" id="GO:0009055">
    <property type="term" value="F:electron transfer activity"/>
    <property type="evidence" value="ECO:0007669"/>
    <property type="project" value="InterPro"/>
</dbReference>
<keyword evidence="7" id="KW-1185">Reference proteome</keyword>
<keyword evidence="3 4" id="KW-0408">Iron</keyword>
<dbReference type="InterPro" id="IPR036909">
    <property type="entry name" value="Cyt_c-like_dom_sf"/>
</dbReference>
<gene>
    <name evidence="6" type="ORF">SAMN05421636_10595</name>
</gene>
<dbReference type="STRING" id="641691.SAMN05421636_10595"/>
<keyword evidence="1 4" id="KW-0349">Heme</keyword>
<organism evidence="6 7">
    <name type="scientific">Pricia antarctica</name>
    <dbReference type="NCBI Taxonomy" id="641691"/>
    <lineage>
        <taxon>Bacteria</taxon>
        <taxon>Pseudomonadati</taxon>
        <taxon>Bacteroidota</taxon>
        <taxon>Flavobacteriia</taxon>
        <taxon>Flavobacteriales</taxon>
        <taxon>Flavobacteriaceae</taxon>
        <taxon>Pricia</taxon>
    </lineage>
</organism>
<dbReference type="InterPro" id="IPR021796">
    <property type="entry name" value="Tll0287-like_dom"/>
</dbReference>
<proteinExistence type="predicted"/>
<accession>A0A1G7CZ85</accession>
<evidence type="ECO:0000256" key="3">
    <source>
        <dbReference type="ARBA" id="ARBA00023004"/>
    </source>
</evidence>
<evidence type="ECO:0000313" key="7">
    <source>
        <dbReference type="Proteomes" id="UP000199109"/>
    </source>
</evidence>
<evidence type="ECO:0000313" key="6">
    <source>
        <dbReference type="EMBL" id="SDE44589.1"/>
    </source>
</evidence>
<dbReference type="GO" id="GO:0046872">
    <property type="term" value="F:metal ion binding"/>
    <property type="evidence" value="ECO:0007669"/>
    <property type="project" value="UniProtKB-KW"/>
</dbReference>
<feature type="domain" description="Cytochrome c" evidence="5">
    <location>
        <begin position="37"/>
        <end position="133"/>
    </location>
</feature>
<dbReference type="OrthoDB" id="1494333at2"/>
<evidence type="ECO:0000256" key="4">
    <source>
        <dbReference type="PROSITE-ProRule" id="PRU00433"/>
    </source>
</evidence>
<dbReference type="AlphaFoldDB" id="A0A1G7CZ85"/>
<keyword evidence="2 4" id="KW-0479">Metal-binding</keyword>
<dbReference type="RefSeq" id="WP_091868424.1">
    <property type="nucleotide sequence ID" value="NZ_FNAO01000005.1"/>
</dbReference>
<dbReference type="EMBL" id="FNAO01000005">
    <property type="protein sequence ID" value="SDE44589.1"/>
    <property type="molecule type" value="Genomic_DNA"/>
</dbReference>
<reference evidence="6 7" key="1">
    <citation type="submission" date="2016-10" db="EMBL/GenBank/DDBJ databases">
        <authorList>
            <person name="de Groot N.N."/>
        </authorList>
    </citation>
    <scope>NUCLEOTIDE SEQUENCE [LARGE SCALE GENOMIC DNA]</scope>
    <source>
        <strain evidence="6 7">DSM 23421</strain>
    </source>
</reference>
<dbReference type="SUPFAM" id="SSF46626">
    <property type="entry name" value="Cytochrome c"/>
    <property type="match status" value="1"/>
</dbReference>
<evidence type="ECO:0000256" key="2">
    <source>
        <dbReference type="ARBA" id="ARBA00022723"/>
    </source>
</evidence>
<dbReference type="Pfam" id="PF11845">
    <property type="entry name" value="Tll0287-like"/>
    <property type="match status" value="1"/>
</dbReference>
<dbReference type="Proteomes" id="UP000199109">
    <property type="component" value="Unassembled WGS sequence"/>
</dbReference>
<evidence type="ECO:0000256" key="1">
    <source>
        <dbReference type="ARBA" id="ARBA00022617"/>
    </source>
</evidence>
<dbReference type="PROSITE" id="PS51007">
    <property type="entry name" value="CYTC"/>
    <property type="match status" value="1"/>
</dbReference>
<dbReference type="Gene3D" id="1.10.760.10">
    <property type="entry name" value="Cytochrome c-like domain"/>
    <property type="match status" value="1"/>
</dbReference>
<protein>
    <recommendedName>
        <fullName evidence="5">Cytochrome c domain-containing protein</fullName>
    </recommendedName>
</protein>
<sequence length="331" mass="37079">MKQIILLSVLLFLASCKDKSKTVPIDTTSENEFARTGENHPGKQILETECYICHNPKESEESMIAPPMIVIKRHYIAENTTKDQFTEDLIKWVNDPETESKIPAAHKRFGAMPYIPYPDDAIAQVADYLYDYEVEKPVWFDAHFESVHGKGKRIGKRKMQTAEPPQDKYAKIGMEYALAAKGALGKNLMKAIQQNGTVGAVAFCNVKALPLTDSISIMKNAIIKRVSDKPRNPDNAADMEELGYIRYFKKLTAAGKQPKPVVKTENGEVDFYFPITTNAMCLQCHGKPNDQIQPATLSALKNLYPADKAVGYGENEVRGLWAINFDKESVE</sequence>